<keyword evidence="3" id="KW-1185">Reference proteome</keyword>
<proteinExistence type="predicted"/>
<evidence type="ECO:0000256" key="1">
    <source>
        <dbReference type="SAM" id="MobiDB-lite"/>
    </source>
</evidence>
<sequence length="72" mass="8592">METNNIKSDTMNQDGDDSVNNQDYTETENTPLLKKKTRKRLGNCNEWKRNIIKRYQVKIVKELIDTHTYNNM</sequence>
<organism evidence="2 3">
    <name type="scientific">Hypothenemus hampei</name>
    <name type="common">Coffee berry borer</name>
    <dbReference type="NCBI Taxonomy" id="57062"/>
    <lineage>
        <taxon>Eukaryota</taxon>
        <taxon>Metazoa</taxon>
        <taxon>Ecdysozoa</taxon>
        <taxon>Arthropoda</taxon>
        <taxon>Hexapoda</taxon>
        <taxon>Insecta</taxon>
        <taxon>Pterygota</taxon>
        <taxon>Neoptera</taxon>
        <taxon>Endopterygota</taxon>
        <taxon>Coleoptera</taxon>
        <taxon>Polyphaga</taxon>
        <taxon>Cucujiformia</taxon>
        <taxon>Curculionidae</taxon>
        <taxon>Scolytinae</taxon>
        <taxon>Hypothenemus</taxon>
    </lineage>
</organism>
<gene>
    <name evidence="2" type="ORF">ABEB36_009449</name>
</gene>
<comment type="caution">
    <text evidence="2">The sequence shown here is derived from an EMBL/GenBank/DDBJ whole genome shotgun (WGS) entry which is preliminary data.</text>
</comment>
<dbReference type="AlphaFoldDB" id="A0ABD1EGC9"/>
<reference evidence="2 3" key="1">
    <citation type="submission" date="2024-05" db="EMBL/GenBank/DDBJ databases">
        <title>Genetic variation in Jamaican populations of the coffee berry borer (Hypothenemus hampei).</title>
        <authorList>
            <person name="Errbii M."/>
            <person name="Myrie A."/>
        </authorList>
    </citation>
    <scope>NUCLEOTIDE SEQUENCE [LARGE SCALE GENOMIC DNA]</scope>
    <source>
        <strain evidence="2">JA-Hopewell-2020-01-JO</strain>
        <tissue evidence="2">Whole body</tissue>
    </source>
</reference>
<feature type="region of interest" description="Disordered" evidence="1">
    <location>
        <begin position="1"/>
        <end position="31"/>
    </location>
</feature>
<name>A0ABD1EGC9_HYPHA</name>
<dbReference type="EMBL" id="JBDJPC010000007">
    <property type="protein sequence ID" value="KAL1493755.1"/>
    <property type="molecule type" value="Genomic_DNA"/>
</dbReference>
<feature type="compositionally biased region" description="Polar residues" evidence="1">
    <location>
        <begin position="1"/>
        <end position="30"/>
    </location>
</feature>
<protein>
    <submittedName>
        <fullName evidence="2">Uncharacterized protein</fullName>
    </submittedName>
</protein>
<evidence type="ECO:0000313" key="3">
    <source>
        <dbReference type="Proteomes" id="UP001566132"/>
    </source>
</evidence>
<accession>A0ABD1EGC9</accession>
<dbReference type="Proteomes" id="UP001566132">
    <property type="component" value="Unassembled WGS sequence"/>
</dbReference>
<evidence type="ECO:0000313" key="2">
    <source>
        <dbReference type="EMBL" id="KAL1493755.1"/>
    </source>
</evidence>